<reference evidence="2" key="1">
    <citation type="submission" date="2019-07" db="EMBL/GenBank/DDBJ databases">
        <authorList>
            <person name="Dittberner H."/>
        </authorList>
    </citation>
    <scope>NUCLEOTIDE SEQUENCE [LARGE SCALE GENOMIC DNA]</scope>
</reference>
<name>A0A565AKI9_9BRAS</name>
<keyword evidence="3" id="KW-1185">Reference proteome</keyword>
<sequence length="53" mass="5610">MAGQNARLNVIPTVTMLGVMKARLDGTPDLSNCYAQPLQPMSSCPKPPPAPVM</sequence>
<evidence type="ECO:0000313" key="3">
    <source>
        <dbReference type="Proteomes" id="UP000489600"/>
    </source>
</evidence>
<dbReference type="Proteomes" id="UP000489600">
    <property type="component" value="Unassembled WGS sequence"/>
</dbReference>
<evidence type="ECO:0000313" key="2">
    <source>
        <dbReference type="EMBL" id="VVA89926.1"/>
    </source>
</evidence>
<comment type="caution">
    <text evidence="2">The sequence shown here is derived from an EMBL/GenBank/DDBJ whole genome shotgun (WGS) entry which is preliminary data.</text>
</comment>
<feature type="region of interest" description="Disordered" evidence="1">
    <location>
        <begin position="34"/>
        <end position="53"/>
    </location>
</feature>
<organism evidence="2 3">
    <name type="scientific">Arabis nemorensis</name>
    <dbReference type="NCBI Taxonomy" id="586526"/>
    <lineage>
        <taxon>Eukaryota</taxon>
        <taxon>Viridiplantae</taxon>
        <taxon>Streptophyta</taxon>
        <taxon>Embryophyta</taxon>
        <taxon>Tracheophyta</taxon>
        <taxon>Spermatophyta</taxon>
        <taxon>Magnoliopsida</taxon>
        <taxon>eudicotyledons</taxon>
        <taxon>Gunneridae</taxon>
        <taxon>Pentapetalae</taxon>
        <taxon>rosids</taxon>
        <taxon>malvids</taxon>
        <taxon>Brassicales</taxon>
        <taxon>Brassicaceae</taxon>
        <taxon>Arabideae</taxon>
        <taxon>Arabis</taxon>
    </lineage>
</organism>
<dbReference type="EMBL" id="CABITT030000001">
    <property type="protein sequence ID" value="VVA89926.1"/>
    <property type="molecule type" value="Genomic_DNA"/>
</dbReference>
<proteinExistence type="predicted"/>
<dbReference type="AlphaFoldDB" id="A0A565AKI9"/>
<evidence type="ECO:0000256" key="1">
    <source>
        <dbReference type="SAM" id="MobiDB-lite"/>
    </source>
</evidence>
<accession>A0A565AKI9</accession>
<protein>
    <submittedName>
        <fullName evidence="2">Uncharacterized protein</fullName>
    </submittedName>
</protein>
<gene>
    <name evidence="2" type="ORF">ANE_LOCUS371</name>
</gene>